<feature type="region of interest" description="Disordered" evidence="1">
    <location>
        <begin position="463"/>
        <end position="499"/>
    </location>
</feature>
<keyword evidence="3" id="KW-1185">Reference proteome</keyword>
<gene>
    <name evidence="2" type="ORF">GCM10025868_03670</name>
</gene>
<evidence type="ECO:0000313" key="2">
    <source>
        <dbReference type="EMBL" id="GMA85117.1"/>
    </source>
</evidence>
<sequence>MEPGEGRLVLRGRDQRLPFGDYGDVESGRKKHWICYTTNTVFTPYGVSAGAEQDPAPGGEGDCAYAADSTGDATATSLGTKWILGQDYYWRVRARDGAVDTRETAFVNPSVGCTGVWTDSDADDEGGIITVPIGMKPPVYDATPECSNWSVDTLVTPTYTVPNPTDTVPAVPSGLTVGPTATGASSAMDVVTTASPVLAWSAVPYAFKYRVYLSRTSDFKDSDVVWETQGTSLASVSDLALNSTGKYWTVQACFVKCSAPAPVHRIRKAAATDTSVVSALAKADGSAVNVIWNLQTQGTRFVAGQPAPRVGARSYEVQVTDVATGDPASTSVTDRVSAYGESTSHLTVDTTGLPEGVYTAHVRGVSETSRPLPWSADSREFVIDRGAPSLRPATSGNFAGRAYLPIVTSEPVTGATSSTLGVQTAAGAKVPGTITKVNDLQYRFTPSASWVPGQYYKAVGDQRGARPGRQAGHRAVHHGARQDDGGRQPDRLAAEVHQR</sequence>
<organism evidence="2 3">
    <name type="scientific">Angustibacter aerolatus</name>
    <dbReference type="NCBI Taxonomy" id="1162965"/>
    <lineage>
        <taxon>Bacteria</taxon>
        <taxon>Bacillati</taxon>
        <taxon>Actinomycetota</taxon>
        <taxon>Actinomycetes</taxon>
        <taxon>Kineosporiales</taxon>
        <taxon>Kineosporiaceae</taxon>
    </lineage>
</organism>
<dbReference type="Gene3D" id="2.60.40.10">
    <property type="entry name" value="Immunoglobulins"/>
    <property type="match status" value="1"/>
</dbReference>
<comment type="caution">
    <text evidence="2">The sequence shown here is derived from an EMBL/GenBank/DDBJ whole genome shotgun (WGS) entry which is preliminary data.</text>
</comment>
<dbReference type="InterPro" id="IPR013783">
    <property type="entry name" value="Ig-like_fold"/>
</dbReference>
<name>A0ABQ6JBE3_9ACTN</name>
<dbReference type="EMBL" id="BSUZ01000001">
    <property type="protein sequence ID" value="GMA85117.1"/>
    <property type="molecule type" value="Genomic_DNA"/>
</dbReference>
<accession>A0ABQ6JBE3</accession>
<evidence type="ECO:0000313" key="3">
    <source>
        <dbReference type="Proteomes" id="UP001157017"/>
    </source>
</evidence>
<protein>
    <recommendedName>
        <fullName evidence="4">Fibronectin type-III domain-containing protein</fullName>
    </recommendedName>
</protein>
<evidence type="ECO:0000256" key="1">
    <source>
        <dbReference type="SAM" id="MobiDB-lite"/>
    </source>
</evidence>
<reference evidence="3" key="1">
    <citation type="journal article" date="2019" name="Int. J. Syst. Evol. Microbiol.">
        <title>The Global Catalogue of Microorganisms (GCM) 10K type strain sequencing project: providing services to taxonomists for standard genome sequencing and annotation.</title>
        <authorList>
            <consortium name="The Broad Institute Genomics Platform"/>
            <consortium name="The Broad Institute Genome Sequencing Center for Infectious Disease"/>
            <person name="Wu L."/>
            <person name="Ma J."/>
        </authorList>
    </citation>
    <scope>NUCLEOTIDE SEQUENCE [LARGE SCALE GENOMIC DNA]</scope>
    <source>
        <strain evidence="3">NBRC 108730</strain>
    </source>
</reference>
<evidence type="ECO:0008006" key="4">
    <source>
        <dbReference type="Google" id="ProtNLM"/>
    </source>
</evidence>
<dbReference type="Proteomes" id="UP001157017">
    <property type="component" value="Unassembled WGS sequence"/>
</dbReference>
<proteinExistence type="predicted"/>
<feature type="compositionally biased region" description="Basic and acidic residues" evidence="1">
    <location>
        <begin position="480"/>
        <end position="499"/>
    </location>
</feature>